<dbReference type="AlphaFoldDB" id="A0AAV5C0B0"/>
<dbReference type="Proteomes" id="UP001054889">
    <property type="component" value="Unassembled WGS sequence"/>
</dbReference>
<comment type="caution">
    <text evidence="2">The sequence shown here is derived from an EMBL/GenBank/DDBJ whole genome shotgun (WGS) entry which is preliminary data.</text>
</comment>
<proteinExistence type="predicted"/>
<name>A0AAV5C0B0_ELECO</name>
<feature type="compositionally biased region" description="Basic and acidic residues" evidence="1">
    <location>
        <begin position="24"/>
        <end position="50"/>
    </location>
</feature>
<evidence type="ECO:0000313" key="3">
    <source>
        <dbReference type="Proteomes" id="UP001054889"/>
    </source>
</evidence>
<dbReference type="EMBL" id="BQKI01000004">
    <property type="protein sequence ID" value="GJM92025.1"/>
    <property type="molecule type" value="Genomic_DNA"/>
</dbReference>
<feature type="compositionally biased region" description="Basic residues" evidence="1">
    <location>
        <begin position="68"/>
        <end position="78"/>
    </location>
</feature>
<reference evidence="2" key="2">
    <citation type="submission" date="2021-12" db="EMBL/GenBank/DDBJ databases">
        <title>Resequencing data analysis of finger millet.</title>
        <authorList>
            <person name="Hatakeyama M."/>
            <person name="Aluri S."/>
            <person name="Balachadran M.T."/>
            <person name="Sivarajan S.R."/>
            <person name="Poveda L."/>
            <person name="Shimizu-Inatsugi R."/>
            <person name="Schlapbach R."/>
            <person name="Sreeman S.M."/>
            <person name="Shimizu K.K."/>
        </authorList>
    </citation>
    <scope>NUCLEOTIDE SEQUENCE</scope>
</reference>
<sequence>MAVLLPRREEIRGGVFGQAPRSSGDTERKTTPPPEDRRAGKTQERREREGPWAGPQMGSMFELQKTRPLSRGRPARSHRISDQIDAKAQGTIADWDELGHCCRMKQQ</sequence>
<keyword evidence="3" id="KW-1185">Reference proteome</keyword>
<reference evidence="2" key="1">
    <citation type="journal article" date="2018" name="DNA Res.">
        <title>Multiple hybrid de novo genome assembly of finger millet, an orphan allotetraploid crop.</title>
        <authorList>
            <person name="Hatakeyama M."/>
            <person name="Aluri S."/>
            <person name="Balachadran M.T."/>
            <person name="Sivarajan S.R."/>
            <person name="Patrignani A."/>
            <person name="Gruter S."/>
            <person name="Poveda L."/>
            <person name="Shimizu-Inatsugi R."/>
            <person name="Baeten J."/>
            <person name="Francoijs K.J."/>
            <person name="Nataraja K.N."/>
            <person name="Reddy Y.A.N."/>
            <person name="Phadnis S."/>
            <person name="Ravikumar R.L."/>
            <person name="Schlapbach R."/>
            <person name="Sreeman S.M."/>
            <person name="Shimizu K.K."/>
        </authorList>
    </citation>
    <scope>NUCLEOTIDE SEQUENCE</scope>
</reference>
<evidence type="ECO:0000313" key="2">
    <source>
        <dbReference type="EMBL" id="GJM92025.1"/>
    </source>
</evidence>
<evidence type="ECO:0000256" key="1">
    <source>
        <dbReference type="SAM" id="MobiDB-lite"/>
    </source>
</evidence>
<gene>
    <name evidence="2" type="primary">ga08451</name>
    <name evidence="2" type="ORF">PR202_ga08451</name>
</gene>
<accession>A0AAV5C0B0</accession>
<feature type="region of interest" description="Disordered" evidence="1">
    <location>
        <begin position="1"/>
        <end position="61"/>
    </location>
</feature>
<organism evidence="2 3">
    <name type="scientific">Eleusine coracana subsp. coracana</name>
    <dbReference type="NCBI Taxonomy" id="191504"/>
    <lineage>
        <taxon>Eukaryota</taxon>
        <taxon>Viridiplantae</taxon>
        <taxon>Streptophyta</taxon>
        <taxon>Embryophyta</taxon>
        <taxon>Tracheophyta</taxon>
        <taxon>Spermatophyta</taxon>
        <taxon>Magnoliopsida</taxon>
        <taxon>Liliopsida</taxon>
        <taxon>Poales</taxon>
        <taxon>Poaceae</taxon>
        <taxon>PACMAD clade</taxon>
        <taxon>Chloridoideae</taxon>
        <taxon>Cynodonteae</taxon>
        <taxon>Eleusininae</taxon>
        <taxon>Eleusine</taxon>
    </lineage>
</organism>
<feature type="region of interest" description="Disordered" evidence="1">
    <location>
        <begin position="66"/>
        <end position="85"/>
    </location>
</feature>
<protein>
    <submittedName>
        <fullName evidence="2">Uncharacterized protein</fullName>
    </submittedName>
</protein>
<feature type="compositionally biased region" description="Basic and acidic residues" evidence="1">
    <location>
        <begin position="1"/>
        <end position="12"/>
    </location>
</feature>